<gene>
    <name evidence="2" type="ORF">TWF481_012262</name>
</gene>
<evidence type="ECO:0000313" key="2">
    <source>
        <dbReference type="EMBL" id="KAK6497863.1"/>
    </source>
</evidence>
<evidence type="ECO:0000313" key="3">
    <source>
        <dbReference type="Proteomes" id="UP001370758"/>
    </source>
</evidence>
<dbReference type="PANTHER" id="PTHR35391:SF7">
    <property type="entry name" value="C2H2-TYPE DOMAIN-CONTAINING PROTEIN"/>
    <property type="match status" value="1"/>
</dbReference>
<proteinExistence type="predicted"/>
<dbReference type="EMBL" id="JAVHJL010000009">
    <property type="protein sequence ID" value="KAK6497863.1"/>
    <property type="molecule type" value="Genomic_DNA"/>
</dbReference>
<name>A0AAV9VWH8_9PEZI</name>
<sequence length="638" mass="72783">MGDIVMENIDGVMGASDQPPIASLTTECQHLFQEVLANIQQSSEFDTFETQFGRLNIWASNIGALASGNSSLDYRLRLSEDIKSMVLRLLEVLKGSLHQAIDEGRDSASRSQVFTEAIEAASESLDRLQNLAVVIKKSSARSRNLRSKALTDDDEINFKGFILRVLKHRFKEANGTLCEQVAESIALRRKQFDYKMRHQEKLAHNTCRNDSSPSSNLHPRPSEPLIAGTKHRLVVPQMRSGQIDIDTREPKRLRLLPLSSSPYAIALSETNASTLDTKMFRKIFPTHKPARSIVSQGTSIRDLKLEYPPPPFLALEQRECSCPYCCELIRSAHATNEKWWKHHVDEDLEPYSCISEKCRSSPAQFTKFQDWVQHMSTHGAPNMAWGVHLQMLHCPICESLEPFRWKEDFLDHMDSLHAAKFTQTQLLTLSRRSTVAIVREPHICPFCNCMPEEIMKITPQNRDKIMELLPRHIAGHLRSLAFMALPYREDINDFQSEGSRDRSEEDSSTRSRRISELGFEWPEQWVETDVAMKTIEREEREDEGGVPFTQLSPLQWDFLPSKEYDIQEDRVIQKFVTAKRNLVGLASEFMEDLLPPGLVPSLTQGGPVPPKMEPRPELALDTSSESKRPIPLNIKHEF</sequence>
<reference evidence="2 3" key="1">
    <citation type="submission" date="2023-08" db="EMBL/GenBank/DDBJ databases">
        <authorList>
            <person name="Palmer J.M."/>
        </authorList>
    </citation>
    <scope>NUCLEOTIDE SEQUENCE [LARGE SCALE GENOMIC DNA]</scope>
    <source>
        <strain evidence="2 3">TWF481</strain>
    </source>
</reference>
<feature type="compositionally biased region" description="Polar residues" evidence="1">
    <location>
        <begin position="206"/>
        <end position="217"/>
    </location>
</feature>
<feature type="compositionally biased region" description="Basic and acidic residues" evidence="1">
    <location>
        <begin position="612"/>
        <end position="638"/>
    </location>
</feature>
<dbReference type="AlphaFoldDB" id="A0AAV9VWH8"/>
<keyword evidence="3" id="KW-1185">Reference proteome</keyword>
<accession>A0AAV9VWH8</accession>
<organism evidence="2 3">
    <name type="scientific">Arthrobotrys musiformis</name>
    <dbReference type="NCBI Taxonomy" id="47236"/>
    <lineage>
        <taxon>Eukaryota</taxon>
        <taxon>Fungi</taxon>
        <taxon>Dikarya</taxon>
        <taxon>Ascomycota</taxon>
        <taxon>Pezizomycotina</taxon>
        <taxon>Orbiliomycetes</taxon>
        <taxon>Orbiliales</taxon>
        <taxon>Orbiliaceae</taxon>
        <taxon>Arthrobotrys</taxon>
    </lineage>
</organism>
<feature type="region of interest" description="Disordered" evidence="1">
    <location>
        <begin position="600"/>
        <end position="638"/>
    </location>
</feature>
<evidence type="ECO:0000256" key="1">
    <source>
        <dbReference type="SAM" id="MobiDB-lite"/>
    </source>
</evidence>
<dbReference type="PANTHER" id="PTHR35391">
    <property type="entry name" value="C2H2-TYPE DOMAIN-CONTAINING PROTEIN-RELATED"/>
    <property type="match status" value="1"/>
</dbReference>
<comment type="caution">
    <text evidence="2">The sequence shown here is derived from an EMBL/GenBank/DDBJ whole genome shotgun (WGS) entry which is preliminary data.</text>
</comment>
<protein>
    <submittedName>
        <fullName evidence="2">Uncharacterized protein</fullName>
    </submittedName>
</protein>
<feature type="region of interest" description="Disordered" evidence="1">
    <location>
        <begin position="203"/>
        <end position="224"/>
    </location>
</feature>
<dbReference type="Proteomes" id="UP001370758">
    <property type="component" value="Unassembled WGS sequence"/>
</dbReference>